<evidence type="ECO:0000313" key="7">
    <source>
        <dbReference type="Proteomes" id="UP000242525"/>
    </source>
</evidence>
<evidence type="ECO:0000259" key="5">
    <source>
        <dbReference type="Pfam" id="PF05347"/>
    </source>
</evidence>
<reference evidence="6" key="1">
    <citation type="submission" date="2014-03" db="EMBL/GenBank/DDBJ databases">
        <authorList>
            <person name="Casaregola S."/>
        </authorList>
    </citation>
    <scope>NUCLEOTIDE SEQUENCE [LARGE SCALE GENOMIC DNA]</scope>
    <source>
        <strain evidence="6">CLIB 918</strain>
    </source>
</reference>
<comment type="similarity">
    <text evidence="4">Belongs to the complex I LYR family. SDHAF1 subfamily.</text>
</comment>
<organism evidence="6 7">
    <name type="scientific">Geotrichum candidum</name>
    <name type="common">Oospora lactis</name>
    <name type="synonym">Dipodascus geotrichum</name>
    <dbReference type="NCBI Taxonomy" id="1173061"/>
    <lineage>
        <taxon>Eukaryota</taxon>
        <taxon>Fungi</taxon>
        <taxon>Dikarya</taxon>
        <taxon>Ascomycota</taxon>
        <taxon>Saccharomycotina</taxon>
        <taxon>Dipodascomycetes</taxon>
        <taxon>Dipodascales</taxon>
        <taxon>Dipodascaceae</taxon>
        <taxon>Geotrichum</taxon>
    </lineage>
</organism>
<evidence type="ECO:0000256" key="1">
    <source>
        <dbReference type="ARBA" id="ARBA00004305"/>
    </source>
</evidence>
<accession>A0A0J9XCZ2</accession>
<proteinExistence type="inferred from homology"/>
<keyword evidence="7" id="KW-1185">Reference proteome</keyword>
<comment type="subcellular location">
    <subcellularLocation>
        <location evidence="1">Mitochondrion matrix</location>
    </subcellularLocation>
</comment>
<evidence type="ECO:0000256" key="3">
    <source>
        <dbReference type="ARBA" id="ARBA00023186"/>
    </source>
</evidence>
<evidence type="ECO:0000256" key="4">
    <source>
        <dbReference type="ARBA" id="ARBA00025715"/>
    </source>
</evidence>
<feature type="domain" description="Complex 1 LYR protein" evidence="5">
    <location>
        <begin position="12"/>
        <end position="70"/>
    </location>
</feature>
<evidence type="ECO:0000256" key="2">
    <source>
        <dbReference type="ARBA" id="ARBA00023128"/>
    </source>
</evidence>
<protein>
    <submittedName>
        <fullName evidence="6">Similar to Saccharomyces cerevisiae YDR379C-A SDH6 Protein involved in the assembly of the mitochondrial succinate dehydrogenase complex</fullName>
    </submittedName>
</protein>
<dbReference type="OrthoDB" id="273010at2759"/>
<dbReference type="EMBL" id="CCBN010000010">
    <property type="protein sequence ID" value="CDO55145.1"/>
    <property type="molecule type" value="Genomic_DNA"/>
</dbReference>
<keyword evidence="2" id="KW-0496">Mitochondrion</keyword>
<dbReference type="Pfam" id="PF05347">
    <property type="entry name" value="Complex1_LYR"/>
    <property type="match status" value="1"/>
</dbReference>
<dbReference type="Proteomes" id="UP000242525">
    <property type="component" value="Unassembled WGS sequence"/>
</dbReference>
<dbReference type="GO" id="GO:0005759">
    <property type="term" value="C:mitochondrial matrix"/>
    <property type="evidence" value="ECO:0007669"/>
    <property type="project" value="UniProtKB-SubCell"/>
</dbReference>
<dbReference type="InterPro" id="IPR008011">
    <property type="entry name" value="Complex1_LYR_dom"/>
</dbReference>
<dbReference type="PANTHER" id="PTHR13675">
    <property type="entry name" value="LYR MOTIF-CONTAINING PROTEIN 2"/>
    <property type="match status" value="1"/>
</dbReference>
<dbReference type="GO" id="GO:0034553">
    <property type="term" value="P:mitochondrial respiratory chain complex II assembly"/>
    <property type="evidence" value="ECO:0007669"/>
    <property type="project" value="InterPro"/>
</dbReference>
<dbReference type="AlphaFoldDB" id="A0A0J9XCZ2"/>
<dbReference type="PANTHER" id="PTHR13675:SF1">
    <property type="entry name" value="SUCCINATE DEHYDROGENASE ASSEMBLY FACTOR 1, MITOCHONDRIAL"/>
    <property type="match status" value="1"/>
</dbReference>
<gene>
    <name evidence="6" type="ORF">BN980_GECA10s00626g</name>
</gene>
<dbReference type="CDD" id="cd20268">
    <property type="entry name" value="Complex1_LYR_SDHAF1_LYRM8"/>
    <property type="match status" value="1"/>
</dbReference>
<name>A0A0J9XCZ2_GEOCN</name>
<dbReference type="InterPro" id="IPR045295">
    <property type="entry name" value="Complex1_LYR_SDHAF1_LYRM8"/>
</dbReference>
<dbReference type="STRING" id="1173061.A0A0J9XCZ2"/>
<evidence type="ECO:0000313" key="6">
    <source>
        <dbReference type="EMBL" id="CDO55145.1"/>
    </source>
</evidence>
<comment type="caution">
    <text evidence="6">The sequence shown here is derived from an EMBL/GenBank/DDBJ whole genome shotgun (WGS) entry which is preliminary data.</text>
</comment>
<sequence length="82" mass="9816">MRPKKLSGLQKDVLKLYRMCIRQVHKKPVENQPQFLNFVREEFYSKRDTINRKDFGAIEYLLRKGNRMLEVYGNPLVKNISS</sequence>
<keyword evidence="3" id="KW-0143">Chaperone</keyword>